<feature type="compositionally biased region" description="Basic and acidic residues" evidence="3">
    <location>
        <begin position="53"/>
        <end position="63"/>
    </location>
</feature>
<dbReference type="RefSeq" id="WP_119557633.1">
    <property type="nucleotide sequence ID" value="NZ_QXMN01000051.1"/>
</dbReference>
<gene>
    <name evidence="5" type="ORF">D3H34_27325</name>
</gene>
<evidence type="ECO:0000313" key="5">
    <source>
        <dbReference type="EMBL" id="RIX74446.1"/>
    </source>
</evidence>
<dbReference type="GO" id="GO:0005694">
    <property type="term" value="C:chromosome"/>
    <property type="evidence" value="ECO:0007669"/>
    <property type="project" value="TreeGrafter"/>
</dbReference>
<dbReference type="Gene3D" id="3.90.1530.30">
    <property type="match status" value="1"/>
</dbReference>
<dbReference type="GO" id="GO:0003677">
    <property type="term" value="F:DNA binding"/>
    <property type="evidence" value="ECO:0007669"/>
    <property type="project" value="InterPro"/>
</dbReference>
<dbReference type="Pfam" id="PF17762">
    <property type="entry name" value="HTH_ParB"/>
    <property type="match status" value="1"/>
</dbReference>
<name>A0A9X8D050_9BURK</name>
<organism evidence="5 6">
    <name type="scientific">Acidovorax cavernicola</name>
    <dbReference type="NCBI Taxonomy" id="1675792"/>
    <lineage>
        <taxon>Bacteria</taxon>
        <taxon>Pseudomonadati</taxon>
        <taxon>Pseudomonadota</taxon>
        <taxon>Betaproteobacteria</taxon>
        <taxon>Burkholderiales</taxon>
        <taxon>Comamonadaceae</taxon>
        <taxon>Acidovorax</taxon>
    </lineage>
</organism>
<evidence type="ECO:0000256" key="1">
    <source>
        <dbReference type="ARBA" id="ARBA00006295"/>
    </source>
</evidence>
<feature type="region of interest" description="Disordered" evidence="3">
    <location>
        <begin position="53"/>
        <end position="147"/>
    </location>
</feature>
<comment type="caution">
    <text evidence="5">The sequence shown here is derived from an EMBL/GenBank/DDBJ whole genome shotgun (WGS) entry which is preliminary data.</text>
</comment>
<feature type="compositionally biased region" description="Low complexity" evidence="3">
    <location>
        <begin position="136"/>
        <end position="147"/>
    </location>
</feature>
<dbReference type="NCBIfam" id="TIGR00180">
    <property type="entry name" value="parB_part"/>
    <property type="match status" value="1"/>
</dbReference>
<evidence type="ECO:0000259" key="4">
    <source>
        <dbReference type="SMART" id="SM00470"/>
    </source>
</evidence>
<evidence type="ECO:0000313" key="6">
    <source>
        <dbReference type="Proteomes" id="UP000265619"/>
    </source>
</evidence>
<dbReference type="PANTHER" id="PTHR33375">
    <property type="entry name" value="CHROMOSOME-PARTITIONING PROTEIN PARB-RELATED"/>
    <property type="match status" value="1"/>
</dbReference>
<dbReference type="InterPro" id="IPR041468">
    <property type="entry name" value="HTH_ParB/Spo0J"/>
</dbReference>
<comment type="similarity">
    <text evidence="1">Belongs to the ParB family.</text>
</comment>
<dbReference type="EMBL" id="QXMN01000051">
    <property type="protein sequence ID" value="RIX74446.1"/>
    <property type="molecule type" value="Genomic_DNA"/>
</dbReference>
<protein>
    <submittedName>
        <fullName evidence="5">ParB/RepB/Spo0J family partition protein</fullName>
    </submittedName>
</protein>
<feature type="compositionally biased region" description="Low complexity" evidence="3">
    <location>
        <begin position="94"/>
        <end position="115"/>
    </location>
</feature>
<dbReference type="InterPro" id="IPR004437">
    <property type="entry name" value="ParB/RepB/Spo0J"/>
</dbReference>
<dbReference type="OrthoDB" id="9796891at2"/>
<dbReference type="InterPro" id="IPR050336">
    <property type="entry name" value="Chromosome_partition/occlusion"/>
</dbReference>
<dbReference type="InterPro" id="IPR036086">
    <property type="entry name" value="ParB/Sulfiredoxin_sf"/>
</dbReference>
<dbReference type="FunFam" id="1.10.10.2830:FF:000001">
    <property type="entry name" value="Chromosome partitioning protein ParB"/>
    <property type="match status" value="1"/>
</dbReference>
<proteinExistence type="inferred from homology"/>
<dbReference type="SUPFAM" id="SSF110849">
    <property type="entry name" value="ParB/Sulfiredoxin"/>
    <property type="match status" value="1"/>
</dbReference>
<keyword evidence="6" id="KW-1185">Reference proteome</keyword>
<evidence type="ECO:0000256" key="3">
    <source>
        <dbReference type="SAM" id="MobiDB-lite"/>
    </source>
</evidence>
<dbReference type="PANTHER" id="PTHR33375:SF1">
    <property type="entry name" value="CHROMOSOME-PARTITIONING PROTEIN PARB-RELATED"/>
    <property type="match status" value="1"/>
</dbReference>
<dbReference type="InterPro" id="IPR003115">
    <property type="entry name" value="ParB_N"/>
</dbReference>
<dbReference type="SMART" id="SM00470">
    <property type="entry name" value="ParB"/>
    <property type="match status" value="1"/>
</dbReference>
<sequence length="765" mass="83459">MTTITEKTCPGCKTCKPADQFNANKSRTDGLQRFCRACQKDLKADWQARNLDKTRQYDRDRKAPGKKATALYTAAPNPARASPLSGEGGEGEETTNVVETETAPPAAQQPAAAAAKDNPPAFGGEQEDNERLTAQPATPTVAKTTNTTGFADLPHAAIVRSKTNPRTHFDAEFIASLASSIRTKGVLQAILVRPLPGSRLQETLEDLLPGQPRPTHEVVAGEQRWRAAGIAGLRTIPAMIRELTDDQVLEIQLVENLKRRDLHPMEEAEGFERLRETAGLSAEDIADRIDKGRSYVYKTMNLLKLVPDARKAFYERKLTRSTAELVAMRPAGLQLQVLKDIAATDFHGEPMSYRKAKDHIDSNYMLKLGSAVFKITDESLVPAAGSCRTCPKRAGANPQLFDDVAHADTCTDPTCFNVKKQAHYDRIKAEAEERGQTVITGKEAKEIMPSSNTLRGYTKVDDHQALGGKMRTLRKVLGDNMPMPTLIEDPTTHEMVAVLPTAAVSKLLKDNQITDAGVHKEADVDAIVAKRKLTEAYELAWRTKAIRAVSEAGDADVALGTNPMREIALLLFAGLRGTSQALIGELANVGKVGVREGVEQHLKTVPADALVQWLYVLMMAHDLHQFDEHAVRISVGAANFGIDTKALAASVKSEMKAEASAKRVDEAAKTITAERKPAPARKPKVGKEEAAALIAKQLQAIDNPNRFEADQRVRLKSDVHKDGNTFNTRGVSATVVQAAGDRAWEVSPDNLNFPITVDYTEMEAL</sequence>
<reference evidence="5 6" key="1">
    <citation type="submission" date="2018-09" db="EMBL/GenBank/DDBJ databases">
        <title>Acidovorax cavernicola nov. sp. isolated from Gruta de las Maravillas (Aracena, Spain).</title>
        <authorList>
            <person name="Jurado V."/>
            <person name="Gutierrez-Patricio S."/>
            <person name="Gonzalez-Pimentel J.L."/>
            <person name="Miller A.Z."/>
            <person name="Laiz L."/>
            <person name="Saiz-Jimenez C."/>
        </authorList>
    </citation>
    <scope>NUCLEOTIDE SEQUENCE [LARGE SCALE GENOMIC DNA]</scope>
    <source>
        <strain evidence="5 6">1011MAR4D40.2</strain>
    </source>
</reference>
<evidence type="ECO:0000256" key="2">
    <source>
        <dbReference type="ARBA" id="ARBA00022829"/>
    </source>
</evidence>
<dbReference type="GO" id="GO:0007059">
    <property type="term" value="P:chromosome segregation"/>
    <property type="evidence" value="ECO:0007669"/>
    <property type="project" value="UniProtKB-KW"/>
</dbReference>
<accession>A0A9X8D050</accession>
<feature type="domain" description="ParB-like N-terminal" evidence="4">
    <location>
        <begin position="151"/>
        <end position="257"/>
    </location>
</feature>
<dbReference type="Pfam" id="PF02195">
    <property type="entry name" value="ParB_N"/>
    <property type="match status" value="1"/>
</dbReference>
<dbReference type="Proteomes" id="UP000265619">
    <property type="component" value="Unassembled WGS sequence"/>
</dbReference>
<dbReference type="AlphaFoldDB" id="A0A9X8D050"/>
<keyword evidence="2" id="KW-0159">Chromosome partition</keyword>
<dbReference type="Gene3D" id="1.10.10.2830">
    <property type="match status" value="1"/>
</dbReference>